<dbReference type="GO" id="GO:0005634">
    <property type="term" value="C:nucleus"/>
    <property type="evidence" value="ECO:0007669"/>
    <property type="project" value="UniProtKB-SubCell"/>
</dbReference>
<feature type="domain" description="C2H2-type" evidence="8">
    <location>
        <begin position="32"/>
        <end position="59"/>
    </location>
</feature>
<keyword evidence="3 6" id="KW-0863">Zinc-finger</keyword>
<dbReference type="Gramene" id="TraesCAD_scaffold_028387_01G000100.1">
    <property type="protein sequence ID" value="TraesCAD_scaffold_028387_01G000100.1"/>
    <property type="gene ID" value="TraesCAD_scaffold_028387_01G000100"/>
</dbReference>
<dbReference type="Gramene" id="TraesCSU03G0132800.1">
    <property type="protein sequence ID" value="TraesCSU03G0132800.1.CDS1"/>
    <property type="gene ID" value="TraesCSU03G0132800"/>
</dbReference>
<dbReference type="PaxDb" id="4565-Traes_4DL_D73F1E523.1"/>
<dbReference type="Gene3D" id="3.30.160.60">
    <property type="entry name" value="Classic Zinc Finger"/>
    <property type="match status" value="1"/>
</dbReference>
<dbReference type="PROSITE" id="PS50157">
    <property type="entry name" value="ZINC_FINGER_C2H2_2"/>
    <property type="match status" value="1"/>
</dbReference>
<name>A0A3B6U765_WHEAT</name>
<dbReference type="GO" id="GO:0008270">
    <property type="term" value="F:zinc ion binding"/>
    <property type="evidence" value="ECO:0007669"/>
    <property type="project" value="UniProtKB-KW"/>
</dbReference>
<evidence type="ECO:0000256" key="2">
    <source>
        <dbReference type="ARBA" id="ARBA00022723"/>
    </source>
</evidence>
<keyword evidence="2" id="KW-0479">Metal-binding</keyword>
<dbReference type="Gramene" id="TraesCLE_scaffold_193297_01G000100.1">
    <property type="protein sequence ID" value="TraesCLE_scaffold_193297_01G000100.1"/>
    <property type="gene ID" value="TraesCLE_scaffold_193297_01G000100"/>
</dbReference>
<dbReference type="Gramene" id="TraesJAG4D03G02561470.1">
    <property type="protein sequence ID" value="TraesJAG4D03G02561470.1.CDS1"/>
    <property type="gene ID" value="TraesJAG4D03G02561470"/>
</dbReference>
<evidence type="ECO:0000256" key="6">
    <source>
        <dbReference type="PROSITE-ProRule" id="PRU00042"/>
    </source>
</evidence>
<dbReference type="InterPro" id="IPR013087">
    <property type="entry name" value="Znf_C2H2_type"/>
</dbReference>
<dbReference type="Gramene" id="TraesJAG4D03G02561510.1">
    <property type="protein sequence ID" value="TraesJAG4D03G02561510.1.CDS1"/>
    <property type="gene ID" value="TraesJAG4D03G02561510"/>
</dbReference>
<feature type="region of interest" description="Disordered" evidence="7">
    <location>
        <begin position="48"/>
        <end position="75"/>
    </location>
</feature>
<evidence type="ECO:0000256" key="7">
    <source>
        <dbReference type="SAM" id="MobiDB-lite"/>
    </source>
</evidence>
<dbReference type="InterPro" id="IPR036236">
    <property type="entry name" value="Znf_C2H2_sf"/>
</dbReference>
<keyword evidence="4" id="KW-0862">Zinc</keyword>
<dbReference type="InterPro" id="IPR044246">
    <property type="entry name" value="ZFP3-like"/>
</dbReference>
<dbReference type="OMA" id="PWPRYAT"/>
<dbReference type="Gramene" id="TraesROB_scaffold_028688_01G000100.1">
    <property type="protein sequence ID" value="TraesROB_scaffold_028688_01G000100.1"/>
    <property type="gene ID" value="TraesROB_scaffold_028688_01G000100"/>
</dbReference>
<dbReference type="Proteomes" id="UP000019116">
    <property type="component" value="Chromosome Un"/>
</dbReference>
<keyword evidence="5" id="KW-0539">Nucleus</keyword>
<proteinExistence type="predicted"/>
<evidence type="ECO:0000256" key="5">
    <source>
        <dbReference type="ARBA" id="ARBA00023242"/>
    </source>
</evidence>
<dbReference type="GO" id="GO:0009788">
    <property type="term" value="P:negative regulation of abscisic acid-activated signaling pathway"/>
    <property type="evidence" value="ECO:0007669"/>
    <property type="project" value="InterPro"/>
</dbReference>
<comment type="subcellular location">
    <subcellularLocation>
        <location evidence="1">Nucleus</location>
    </subcellularLocation>
</comment>
<evidence type="ECO:0000256" key="3">
    <source>
        <dbReference type="ARBA" id="ARBA00022771"/>
    </source>
</evidence>
<organism evidence="9">
    <name type="scientific">Triticum aestivum</name>
    <name type="common">Wheat</name>
    <dbReference type="NCBI Taxonomy" id="4565"/>
    <lineage>
        <taxon>Eukaryota</taxon>
        <taxon>Viridiplantae</taxon>
        <taxon>Streptophyta</taxon>
        <taxon>Embryophyta</taxon>
        <taxon>Tracheophyta</taxon>
        <taxon>Spermatophyta</taxon>
        <taxon>Magnoliopsida</taxon>
        <taxon>Liliopsida</taxon>
        <taxon>Poales</taxon>
        <taxon>Poaceae</taxon>
        <taxon>BOP clade</taxon>
        <taxon>Pooideae</taxon>
        <taxon>Triticodae</taxon>
        <taxon>Triticeae</taxon>
        <taxon>Triticinae</taxon>
        <taxon>Triticum</taxon>
    </lineage>
</organism>
<evidence type="ECO:0000256" key="4">
    <source>
        <dbReference type="ARBA" id="ARBA00022833"/>
    </source>
</evidence>
<reference evidence="9" key="2">
    <citation type="submission" date="2018-10" db="UniProtKB">
        <authorList>
            <consortium name="EnsemblPlants"/>
        </authorList>
    </citation>
    <scope>IDENTIFICATION</scope>
</reference>
<keyword evidence="10" id="KW-1185">Reference proteome</keyword>
<protein>
    <recommendedName>
        <fullName evidence="8">C2H2-type domain-containing protein</fullName>
    </recommendedName>
</protein>
<dbReference type="PROSITE" id="PS00028">
    <property type="entry name" value="ZINC_FINGER_C2H2_1"/>
    <property type="match status" value="1"/>
</dbReference>
<dbReference type="EnsemblPlants" id="TraesCSU02G148500.1">
    <property type="protein sequence ID" value="TraesCSU02G148500.1.cds1"/>
    <property type="gene ID" value="TraesCSU02G148500"/>
</dbReference>
<dbReference type="Gramene" id="TraesNOR4D03G02580510.1">
    <property type="protein sequence ID" value="TraesNOR4D03G02580510.1.CDS1"/>
    <property type="gene ID" value="TraesNOR4D03G02580510"/>
</dbReference>
<evidence type="ECO:0000313" key="9">
    <source>
        <dbReference type="EnsemblPlants" id="TraesCSU02G148500.1.cds1"/>
    </source>
</evidence>
<evidence type="ECO:0000256" key="1">
    <source>
        <dbReference type="ARBA" id="ARBA00004123"/>
    </source>
</evidence>
<dbReference type="PANTHER" id="PTHR47287:SF15">
    <property type="entry name" value="ZINC FINGER PROTEIN 3-LIKE"/>
    <property type="match status" value="1"/>
</dbReference>
<sequence length="141" mass="15682">MTRMEQPSSEQEELSLELTLRPMAPEPRVGFFLCVYCDRKFITSQALGGHQNAHKQERRVAKRRQQTAAAGEGLPAAARDESLPWPRYATVSCLRLGRLLLVARRTSTAGAGRCTAPWTTSTCLSVYDRSGNWSPIPIFTS</sequence>
<dbReference type="PANTHER" id="PTHR47287">
    <property type="entry name" value="C2H2 AND C2HC ZINC FINGERS SUPERFAMILY PROTEIN"/>
    <property type="match status" value="1"/>
</dbReference>
<evidence type="ECO:0000313" key="10">
    <source>
        <dbReference type="Proteomes" id="UP000019116"/>
    </source>
</evidence>
<evidence type="ECO:0000259" key="8">
    <source>
        <dbReference type="PROSITE" id="PS50157"/>
    </source>
</evidence>
<dbReference type="SUPFAM" id="SSF57667">
    <property type="entry name" value="beta-beta-alpha zinc fingers"/>
    <property type="match status" value="1"/>
</dbReference>
<accession>A0A3B6U765</accession>
<dbReference type="AlphaFoldDB" id="A0A3B6U765"/>
<dbReference type="Gramene" id="TraesCSU02G148500.1">
    <property type="protein sequence ID" value="TraesCSU02G148500.1.cds1"/>
    <property type="gene ID" value="TraesCSU02G148500"/>
</dbReference>
<dbReference type="Gramene" id="TraesWEE_scaffold_009277_01G000500.1">
    <property type="protein sequence ID" value="TraesWEE_scaffold_009277_01G000500.1"/>
    <property type="gene ID" value="TraesWEE_scaffold_009277_01G000500"/>
</dbReference>
<reference evidence="9" key="1">
    <citation type="submission" date="2018-08" db="EMBL/GenBank/DDBJ databases">
        <authorList>
            <person name="Rossello M."/>
        </authorList>
    </citation>
    <scope>NUCLEOTIDE SEQUENCE [LARGE SCALE GENOMIC DNA]</scope>
    <source>
        <strain evidence="9">cv. Chinese Spring</strain>
    </source>
</reference>